<protein>
    <recommendedName>
        <fullName evidence="1">DZIP3-like HEPN domain-containing protein</fullName>
    </recommendedName>
</protein>
<evidence type="ECO:0000313" key="2">
    <source>
        <dbReference type="EMBL" id="KAK3610805.1"/>
    </source>
</evidence>
<reference evidence="2" key="1">
    <citation type="journal article" date="2021" name="Genome Biol. Evol.">
        <title>A High-Quality Reference Genome for a Parasitic Bivalve with Doubly Uniparental Inheritance (Bivalvia: Unionida).</title>
        <authorList>
            <person name="Smith C.H."/>
        </authorList>
    </citation>
    <scope>NUCLEOTIDE SEQUENCE</scope>
    <source>
        <strain evidence="2">CHS0354</strain>
    </source>
</reference>
<gene>
    <name evidence="2" type="ORF">CHS0354_031071</name>
</gene>
<accession>A0AAE0TI58</accession>
<name>A0AAE0TI58_9BIVA</name>
<dbReference type="AlphaFoldDB" id="A0AAE0TI58"/>
<reference evidence="2" key="3">
    <citation type="submission" date="2023-05" db="EMBL/GenBank/DDBJ databases">
        <authorList>
            <person name="Smith C.H."/>
        </authorList>
    </citation>
    <scope>NUCLEOTIDE SEQUENCE</scope>
    <source>
        <strain evidence="2">CHS0354</strain>
        <tissue evidence="2">Mantle</tissue>
    </source>
</reference>
<proteinExistence type="predicted"/>
<organism evidence="2 3">
    <name type="scientific">Potamilus streckersoni</name>
    <dbReference type="NCBI Taxonomy" id="2493646"/>
    <lineage>
        <taxon>Eukaryota</taxon>
        <taxon>Metazoa</taxon>
        <taxon>Spiralia</taxon>
        <taxon>Lophotrochozoa</taxon>
        <taxon>Mollusca</taxon>
        <taxon>Bivalvia</taxon>
        <taxon>Autobranchia</taxon>
        <taxon>Heteroconchia</taxon>
        <taxon>Palaeoheterodonta</taxon>
        <taxon>Unionida</taxon>
        <taxon>Unionoidea</taxon>
        <taxon>Unionidae</taxon>
        <taxon>Ambleminae</taxon>
        <taxon>Lampsilini</taxon>
        <taxon>Potamilus</taxon>
    </lineage>
</organism>
<dbReference type="EMBL" id="JAEAOA010001855">
    <property type="protein sequence ID" value="KAK3610805.1"/>
    <property type="molecule type" value="Genomic_DNA"/>
</dbReference>
<reference evidence="2" key="2">
    <citation type="journal article" date="2021" name="Genome Biol. Evol.">
        <title>Developing a high-quality reference genome for a parasitic bivalve with doubly uniparental inheritance (Bivalvia: Unionida).</title>
        <authorList>
            <person name="Smith C.H."/>
        </authorList>
    </citation>
    <scope>NUCLEOTIDE SEQUENCE</scope>
    <source>
        <strain evidence="2">CHS0354</strain>
        <tissue evidence="2">Mantle</tissue>
    </source>
</reference>
<dbReference type="InterPro" id="IPR041249">
    <property type="entry name" value="HEPN_DZIP3"/>
</dbReference>
<sequence length="568" mass="64699">MSDVKRLNFYRLALLIMDGGTPTLKWLFEKQYTAIGDLEMFLMSQTPILDVLHKRKIINQMQMDLLRPSTGIKPSVENFDTSLLITLLTNICPLIQQPHGGWAVSPAASDLCTGADILRLRDARNKLFHHAKCGISDAEFQPESSNVSDAISRLSNQMDQQQQVNIQKIITEARQADRDSGKEIEICNLIFTDTLYQIYEMMCRINGFISDRDRDAAVIGLAVSEASHSLLMNKKHDGTRDQPDTDMHVTLGENSIIIVVKLYADLKKELTREMGISIAKVILIEENSTDALEEIEKASSRRCCIDALLKRVIHSKTATVQSFLMETKSKCPRMATLLAYAIITEDDRKKFQLIDDRVQTNGRISSRVQTRCRIDESDVKFFQHRLYYSPENVDKIADVLLSKFHMSFTDHSKVIHHLDVFTRIRVLFETIRSCRLDSVSELESVLGSKLYKEWMEFRNETSGPNGDNMGIWQSIFQRIHGTAASLMESICQTFHIDFLRSERGSLVLTFLAGDNFSIELLKPDSVKEKLRELLEKTCPEHHPIFKDPVHVTIFIKSTKDGGSDTYGR</sequence>
<evidence type="ECO:0000259" key="1">
    <source>
        <dbReference type="Pfam" id="PF18738"/>
    </source>
</evidence>
<dbReference type="Proteomes" id="UP001195483">
    <property type="component" value="Unassembled WGS sequence"/>
</dbReference>
<evidence type="ECO:0000313" key="3">
    <source>
        <dbReference type="Proteomes" id="UP001195483"/>
    </source>
</evidence>
<feature type="domain" description="DZIP3-like HEPN" evidence="1">
    <location>
        <begin position="37"/>
        <end position="168"/>
    </location>
</feature>
<dbReference type="Pfam" id="PF18738">
    <property type="entry name" value="HEPN_DZIP3"/>
    <property type="match status" value="1"/>
</dbReference>
<keyword evidence="3" id="KW-1185">Reference proteome</keyword>
<comment type="caution">
    <text evidence="2">The sequence shown here is derived from an EMBL/GenBank/DDBJ whole genome shotgun (WGS) entry which is preliminary data.</text>
</comment>